<accession>A0AAV1DD59</accession>
<evidence type="ECO:0000256" key="6">
    <source>
        <dbReference type="ARBA" id="ARBA00023004"/>
    </source>
</evidence>
<gene>
    <name evidence="8" type="ORF">OLC1_LOCUS14400</name>
</gene>
<evidence type="ECO:0000256" key="7">
    <source>
        <dbReference type="RuleBase" id="RU000461"/>
    </source>
</evidence>
<dbReference type="GO" id="GO:0004497">
    <property type="term" value="F:monooxygenase activity"/>
    <property type="evidence" value="ECO:0007669"/>
    <property type="project" value="UniProtKB-KW"/>
</dbReference>
<name>A0AAV1DD59_OLDCO</name>
<dbReference type="Proteomes" id="UP001161247">
    <property type="component" value="Chromosome 5"/>
</dbReference>
<evidence type="ECO:0000256" key="5">
    <source>
        <dbReference type="ARBA" id="ARBA00023002"/>
    </source>
</evidence>
<evidence type="ECO:0000256" key="2">
    <source>
        <dbReference type="ARBA" id="ARBA00010617"/>
    </source>
</evidence>
<dbReference type="GO" id="GO:0020037">
    <property type="term" value="F:heme binding"/>
    <property type="evidence" value="ECO:0007669"/>
    <property type="project" value="InterPro"/>
</dbReference>
<dbReference type="Pfam" id="PF00067">
    <property type="entry name" value="p450"/>
    <property type="match status" value="2"/>
</dbReference>
<keyword evidence="7" id="KW-0503">Monooxygenase</keyword>
<evidence type="ECO:0000256" key="1">
    <source>
        <dbReference type="ARBA" id="ARBA00001971"/>
    </source>
</evidence>
<dbReference type="GO" id="GO:0005506">
    <property type="term" value="F:iron ion binding"/>
    <property type="evidence" value="ECO:0007669"/>
    <property type="project" value="InterPro"/>
</dbReference>
<keyword evidence="4 7" id="KW-0479">Metal-binding</keyword>
<comment type="similarity">
    <text evidence="2 7">Belongs to the cytochrome P450 family.</text>
</comment>
<comment type="cofactor">
    <cofactor evidence="1">
        <name>heme</name>
        <dbReference type="ChEBI" id="CHEBI:30413"/>
    </cofactor>
</comment>
<organism evidence="8 9">
    <name type="scientific">Oldenlandia corymbosa var. corymbosa</name>
    <dbReference type="NCBI Taxonomy" id="529605"/>
    <lineage>
        <taxon>Eukaryota</taxon>
        <taxon>Viridiplantae</taxon>
        <taxon>Streptophyta</taxon>
        <taxon>Embryophyta</taxon>
        <taxon>Tracheophyta</taxon>
        <taxon>Spermatophyta</taxon>
        <taxon>Magnoliopsida</taxon>
        <taxon>eudicotyledons</taxon>
        <taxon>Gunneridae</taxon>
        <taxon>Pentapetalae</taxon>
        <taxon>asterids</taxon>
        <taxon>lamiids</taxon>
        <taxon>Gentianales</taxon>
        <taxon>Rubiaceae</taxon>
        <taxon>Rubioideae</taxon>
        <taxon>Spermacoceae</taxon>
        <taxon>Hedyotis-Oldenlandia complex</taxon>
        <taxon>Oldenlandia</taxon>
    </lineage>
</organism>
<protein>
    <submittedName>
        <fullName evidence="8">OLC1v1004789C1</fullName>
    </submittedName>
</protein>
<dbReference type="PRINTS" id="PR00385">
    <property type="entry name" value="P450"/>
</dbReference>
<keyword evidence="5 7" id="KW-0560">Oxidoreductase</keyword>
<keyword evidence="3 7" id="KW-0349">Heme</keyword>
<dbReference type="PANTHER" id="PTHR47955">
    <property type="entry name" value="CYTOCHROME P450 FAMILY 71 PROTEIN"/>
    <property type="match status" value="1"/>
</dbReference>
<proteinExistence type="inferred from homology"/>
<reference evidence="8" key="1">
    <citation type="submission" date="2023-03" db="EMBL/GenBank/DDBJ databases">
        <authorList>
            <person name="Julca I."/>
        </authorList>
    </citation>
    <scope>NUCLEOTIDE SEQUENCE</scope>
</reference>
<evidence type="ECO:0000313" key="8">
    <source>
        <dbReference type="EMBL" id="CAI9105776.1"/>
    </source>
</evidence>
<dbReference type="InterPro" id="IPR036396">
    <property type="entry name" value="Cyt_P450_sf"/>
</dbReference>
<dbReference type="GO" id="GO:0016705">
    <property type="term" value="F:oxidoreductase activity, acting on paired donors, with incorporation or reduction of molecular oxygen"/>
    <property type="evidence" value="ECO:0007669"/>
    <property type="project" value="InterPro"/>
</dbReference>
<dbReference type="AlphaFoldDB" id="A0AAV1DD59"/>
<dbReference type="PROSITE" id="PS00086">
    <property type="entry name" value="CYTOCHROME_P450"/>
    <property type="match status" value="1"/>
</dbReference>
<keyword evidence="9" id="KW-1185">Reference proteome</keyword>
<evidence type="ECO:0000313" key="9">
    <source>
        <dbReference type="Proteomes" id="UP001161247"/>
    </source>
</evidence>
<dbReference type="InterPro" id="IPR001128">
    <property type="entry name" value="Cyt_P450"/>
</dbReference>
<dbReference type="EMBL" id="OX459122">
    <property type="protein sequence ID" value="CAI9105776.1"/>
    <property type="molecule type" value="Genomic_DNA"/>
</dbReference>
<keyword evidence="6 7" id="KW-0408">Iron</keyword>
<sequence>MELVGDFNVGDYIPWFGWINLINGQESKLKRVAKELDEYFETILEEGIQRKDEKVKGETVMDVLLDLHEKNANGFVLQRESLNAIILDMFVAGTDTTYTLLEWALSELVKNNNIMSKLKAEVRRSSGSKLNCITEDNLEELPYLKAVIKETLRMHPPGVLIPRESTNDINIMGEIRGQNFELIPFGYGRRSCPGSVFALILAEVALANLILKFDFALPGETSSSEHLDMREVPSLVVKRQTPLVLKATLSDS</sequence>
<evidence type="ECO:0000256" key="3">
    <source>
        <dbReference type="ARBA" id="ARBA00022617"/>
    </source>
</evidence>
<evidence type="ECO:0000256" key="4">
    <source>
        <dbReference type="ARBA" id="ARBA00022723"/>
    </source>
</evidence>
<dbReference type="SUPFAM" id="SSF48264">
    <property type="entry name" value="Cytochrome P450"/>
    <property type="match status" value="1"/>
</dbReference>
<dbReference type="InterPro" id="IPR017972">
    <property type="entry name" value="Cyt_P450_CS"/>
</dbReference>
<dbReference type="Gene3D" id="1.10.630.10">
    <property type="entry name" value="Cytochrome P450"/>
    <property type="match status" value="2"/>
</dbReference>
<dbReference type="InterPro" id="IPR002401">
    <property type="entry name" value="Cyt_P450_E_grp-I"/>
</dbReference>
<dbReference type="PANTHER" id="PTHR47955:SF15">
    <property type="entry name" value="CYTOCHROME P450 71A2-LIKE"/>
    <property type="match status" value="1"/>
</dbReference>
<dbReference type="PRINTS" id="PR00463">
    <property type="entry name" value="EP450I"/>
</dbReference>